<dbReference type="AlphaFoldDB" id="A0A2T1J0R1"/>
<dbReference type="InterPro" id="IPR036265">
    <property type="entry name" value="HIT-like_sf"/>
</dbReference>
<dbReference type="PANTHER" id="PTHR42997">
    <property type="entry name" value="HIT FAMILY HYDROLASE"/>
    <property type="match status" value="1"/>
</dbReference>
<dbReference type="EMBL" id="DPXL01000018">
    <property type="protein sequence ID" value="HCM30455.1"/>
    <property type="molecule type" value="Genomic_DNA"/>
</dbReference>
<organism evidence="3 5">
    <name type="scientific">Acinetobacter radioresistens</name>
    <dbReference type="NCBI Taxonomy" id="40216"/>
    <lineage>
        <taxon>Bacteria</taxon>
        <taxon>Pseudomonadati</taxon>
        <taxon>Pseudomonadota</taxon>
        <taxon>Gammaproteobacteria</taxon>
        <taxon>Moraxellales</taxon>
        <taxon>Moraxellaceae</taxon>
        <taxon>Acinetobacter</taxon>
    </lineage>
</organism>
<evidence type="ECO:0000259" key="2">
    <source>
        <dbReference type="PROSITE" id="PS51084"/>
    </source>
</evidence>
<evidence type="ECO:0000256" key="1">
    <source>
        <dbReference type="PROSITE-ProRule" id="PRU00464"/>
    </source>
</evidence>
<gene>
    <name evidence="3" type="ORF">DIC32_01270</name>
    <name evidence="4" type="ORF">FHY67_08880</name>
</gene>
<dbReference type="EMBL" id="VFBM01000006">
    <property type="protein sequence ID" value="TNX91661.1"/>
    <property type="molecule type" value="Genomic_DNA"/>
</dbReference>
<reference evidence="4 6" key="2">
    <citation type="submission" date="2019-06" db="EMBL/GenBank/DDBJ databases">
        <title>Genome of Acinetobacter radioresistens APH1, a phenol degrading strain.</title>
        <authorList>
            <person name="Liu Y."/>
        </authorList>
    </citation>
    <scope>NUCLEOTIDE SEQUENCE [LARGE SCALE GENOMIC DNA]</scope>
    <source>
        <strain evidence="4 6">APH1</strain>
    </source>
</reference>
<evidence type="ECO:0000313" key="5">
    <source>
        <dbReference type="Proteomes" id="UP000262257"/>
    </source>
</evidence>
<dbReference type="InterPro" id="IPR052908">
    <property type="entry name" value="AP-4-A_phosphorylase"/>
</dbReference>
<sequence>MIENNCPYCDFDEYDVIDKNDFGAILPEPKPLSKGHSVIIPLRHISSFFDVTDKERKSLMSLLELARNELKIRHQPEGFHIGFNDGSVFGEASQHLHIHIIPRYAGQALRLDERWGILDEE</sequence>
<evidence type="ECO:0000313" key="4">
    <source>
        <dbReference type="EMBL" id="TNX91661.1"/>
    </source>
</evidence>
<dbReference type="Proteomes" id="UP000314285">
    <property type="component" value="Unassembled WGS sequence"/>
</dbReference>
<dbReference type="SUPFAM" id="SSF54197">
    <property type="entry name" value="HIT-like"/>
    <property type="match status" value="1"/>
</dbReference>
<dbReference type="STRING" id="40216.GCA_001917365_01894"/>
<accession>A0A2T1J0R1</accession>
<dbReference type="GO" id="GO:0003824">
    <property type="term" value="F:catalytic activity"/>
    <property type="evidence" value="ECO:0007669"/>
    <property type="project" value="InterPro"/>
</dbReference>
<name>A0A2T1J0R1_ACIRA</name>
<dbReference type="PROSITE" id="PS51084">
    <property type="entry name" value="HIT_2"/>
    <property type="match status" value="1"/>
</dbReference>
<dbReference type="Gene3D" id="3.30.428.10">
    <property type="entry name" value="HIT-like"/>
    <property type="match status" value="1"/>
</dbReference>
<feature type="short sequence motif" description="Histidine triad motif" evidence="1">
    <location>
        <begin position="95"/>
        <end position="99"/>
    </location>
</feature>
<protein>
    <submittedName>
        <fullName evidence="3">HIT domain-containing protein</fullName>
    </submittedName>
</protein>
<comment type="caution">
    <text evidence="3">The sequence shown here is derived from an EMBL/GenBank/DDBJ whole genome shotgun (WGS) entry which is preliminary data.</text>
</comment>
<feature type="domain" description="HIT" evidence="2">
    <location>
        <begin position="4"/>
        <end position="110"/>
    </location>
</feature>
<dbReference type="Proteomes" id="UP000262257">
    <property type="component" value="Unassembled WGS sequence"/>
</dbReference>
<dbReference type="InterPro" id="IPR011146">
    <property type="entry name" value="HIT-like"/>
</dbReference>
<dbReference type="Pfam" id="PF01230">
    <property type="entry name" value="HIT"/>
    <property type="match status" value="1"/>
</dbReference>
<evidence type="ECO:0000313" key="6">
    <source>
        <dbReference type="Proteomes" id="UP000314285"/>
    </source>
</evidence>
<proteinExistence type="predicted"/>
<evidence type="ECO:0000313" key="3">
    <source>
        <dbReference type="EMBL" id="HCM30455.1"/>
    </source>
</evidence>
<dbReference type="PANTHER" id="PTHR42997:SF1">
    <property type="entry name" value="AP-4-A PHOSPHORYLASE"/>
    <property type="match status" value="1"/>
</dbReference>
<dbReference type="RefSeq" id="WP_005023934.1">
    <property type="nucleotide sequence ID" value="NZ_BKHE01000014.1"/>
</dbReference>
<reference evidence="3 5" key="1">
    <citation type="journal article" date="2018" name="Nat. Biotechnol.">
        <title>A standardized bacterial taxonomy based on genome phylogeny substantially revises the tree of life.</title>
        <authorList>
            <person name="Parks D.H."/>
            <person name="Chuvochina M."/>
            <person name="Waite D.W."/>
            <person name="Rinke C."/>
            <person name="Skarshewski A."/>
            <person name="Chaumeil P.A."/>
            <person name="Hugenholtz P."/>
        </authorList>
    </citation>
    <scope>NUCLEOTIDE SEQUENCE [LARGE SCALE GENOMIC DNA]</scope>
    <source>
        <strain evidence="3">UBA10045</strain>
    </source>
</reference>